<dbReference type="GO" id="GO:0016616">
    <property type="term" value="F:oxidoreductase activity, acting on the CH-OH group of donors, NAD or NADP as acceptor"/>
    <property type="evidence" value="ECO:0007669"/>
    <property type="project" value="InterPro"/>
</dbReference>
<dbReference type="EMBL" id="NOZQ01000080">
    <property type="protein sequence ID" value="OYD16196.1"/>
    <property type="molecule type" value="Genomic_DNA"/>
</dbReference>
<evidence type="ECO:0000256" key="1">
    <source>
        <dbReference type="ARBA" id="ARBA00005854"/>
    </source>
</evidence>
<evidence type="ECO:0000313" key="8">
    <source>
        <dbReference type="EMBL" id="OYD16196.1"/>
    </source>
</evidence>
<comment type="caution">
    <text evidence="8">The sequence shown here is derived from an EMBL/GenBank/DDBJ whole genome shotgun (WGS) entry which is preliminary data.</text>
</comment>
<accession>A0A235BVF2</accession>
<dbReference type="GO" id="GO:0008652">
    <property type="term" value="P:amino acid biosynthetic process"/>
    <property type="evidence" value="ECO:0007669"/>
    <property type="project" value="UniProtKB-KW"/>
</dbReference>
<reference evidence="8 9" key="1">
    <citation type="submission" date="2017-07" db="EMBL/GenBank/DDBJ databases">
        <title>Recovery of genomes from metagenomes via a dereplication, aggregation, and scoring strategy.</title>
        <authorList>
            <person name="Sieber C.M."/>
            <person name="Probst A.J."/>
            <person name="Sharrar A."/>
            <person name="Thomas B.C."/>
            <person name="Hess M."/>
            <person name="Tringe S.G."/>
            <person name="Banfield J.F."/>
        </authorList>
    </citation>
    <scope>NUCLEOTIDE SEQUENCE [LARGE SCALE GENOMIC DNA]</scope>
    <source>
        <strain evidence="8">JGI_Cruoil_03_44_89</strain>
    </source>
</reference>
<dbReference type="PANTHER" id="PTHR42789">
    <property type="entry name" value="D-ISOMER SPECIFIC 2-HYDROXYACID DEHYDROGENASE FAMILY PROTEIN (AFU_ORTHOLOGUE AFUA_6G10090)"/>
    <property type="match status" value="1"/>
</dbReference>
<dbReference type="InterPro" id="IPR029753">
    <property type="entry name" value="D-isomer_DH_CS"/>
</dbReference>
<dbReference type="Pfam" id="PF02826">
    <property type="entry name" value="2-Hacid_dh_C"/>
    <property type="match status" value="1"/>
</dbReference>
<name>A0A235BVF2_UNCW3</name>
<dbReference type="GO" id="GO:0051287">
    <property type="term" value="F:NAD binding"/>
    <property type="evidence" value="ECO:0007669"/>
    <property type="project" value="InterPro"/>
</dbReference>
<dbReference type="InterPro" id="IPR006140">
    <property type="entry name" value="D-isomer_DH_NAD-bd"/>
</dbReference>
<proteinExistence type="inferred from homology"/>
<dbReference type="FunFam" id="3.40.50.720:FF:000021">
    <property type="entry name" value="D-3-phosphoglycerate dehydrogenase"/>
    <property type="match status" value="1"/>
</dbReference>
<feature type="domain" description="D-isomer specific 2-hydroxyacid dehydrogenase catalytic" evidence="6">
    <location>
        <begin position="3"/>
        <end position="294"/>
    </location>
</feature>
<dbReference type="InterPro" id="IPR050857">
    <property type="entry name" value="D-2-hydroxyacid_DH"/>
</dbReference>
<dbReference type="PROSITE" id="PS00671">
    <property type="entry name" value="D_2_HYDROXYACID_DH_3"/>
    <property type="match status" value="1"/>
</dbReference>
<organism evidence="8 9">
    <name type="scientific">candidate division WOR-3 bacterium JGI_Cruoil_03_44_89</name>
    <dbReference type="NCBI Taxonomy" id="1973748"/>
    <lineage>
        <taxon>Bacteria</taxon>
        <taxon>Bacteria division WOR-3</taxon>
    </lineage>
</organism>
<dbReference type="PANTHER" id="PTHR42789:SF1">
    <property type="entry name" value="D-ISOMER SPECIFIC 2-HYDROXYACID DEHYDROGENASE FAMILY PROTEIN (AFU_ORTHOLOGUE AFUA_6G10090)"/>
    <property type="match status" value="1"/>
</dbReference>
<dbReference type="Pfam" id="PF00389">
    <property type="entry name" value="2-Hacid_dh"/>
    <property type="match status" value="1"/>
</dbReference>
<dbReference type="Proteomes" id="UP000215215">
    <property type="component" value="Unassembled WGS sequence"/>
</dbReference>
<gene>
    <name evidence="8" type="ORF">CH333_03975</name>
</gene>
<feature type="domain" description="D-isomer specific 2-hydroxyacid dehydrogenase NAD-binding" evidence="7">
    <location>
        <begin position="105"/>
        <end position="274"/>
    </location>
</feature>
<evidence type="ECO:0000259" key="7">
    <source>
        <dbReference type="Pfam" id="PF02826"/>
    </source>
</evidence>
<dbReference type="Gene3D" id="3.40.50.720">
    <property type="entry name" value="NAD(P)-binding Rossmann-like Domain"/>
    <property type="match status" value="2"/>
</dbReference>
<dbReference type="PROSITE" id="PS00065">
    <property type="entry name" value="D_2_HYDROXYACID_DH_1"/>
    <property type="match status" value="1"/>
</dbReference>
<dbReference type="InterPro" id="IPR006139">
    <property type="entry name" value="D-isomer_2_OHA_DH_cat_dom"/>
</dbReference>
<dbReference type="SUPFAM" id="SSF51735">
    <property type="entry name" value="NAD(P)-binding Rossmann-fold domains"/>
    <property type="match status" value="1"/>
</dbReference>
<evidence type="ECO:0000256" key="3">
    <source>
        <dbReference type="ARBA" id="ARBA00023002"/>
    </source>
</evidence>
<dbReference type="InterPro" id="IPR029752">
    <property type="entry name" value="D-isomer_DH_CS1"/>
</dbReference>
<evidence type="ECO:0000256" key="4">
    <source>
        <dbReference type="ARBA" id="ARBA00023027"/>
    </source>
</evidence>
<dbReference type="InterPro" id="IPR036291">
    <property type="entry name" value="NAD(P)-bd_dom_sf"/>
</dbReference>
<sequence>MKVLLADPIAKTAITNLEECGVEVDDLSSLPKEELIHKVREYDCMVVRSATKVRKEMIDNMDKMKLIIRGGVGIDNIDVSYAEEKGIKVMNTPAASSISVAEIVFAHMLALSRHIVKGTVGIKEGKWEKKVLKGVELFGKTLGIIGLGRIGKELAKRGKALGMKVIAYDPYVEVEGVDMVGLDELLRDSDYISVHTPLTDKTKHLIGRNELKKMKKGAILVNCARGGIVDENALIEALREGEIAGVGLDVYEVEPPKVSELMGFSNVTFTPHIGASTKQAQERIAEEVVKIIKNELQ</sequence>
<comment type="similarity">
    <text evidence="1 5">Belongs to the D-isomer specific 2-hydroxyacid dehydrogenase family.</text>
</comment>
<dbReference type="AlphaFoldDB" id="A0A235BVF2"/>
<protein>
    <submittedName>
        <fullName evidence="8">3-phosphoglycerate dehydrogenase</fullName>
    </submittedName>
</protein>
<keyword evidence="3 5" id="KW-0560">Oxidoreductase</keyword>
<evidence type="ECO:0000313" key="9">
    <source>
        <dbReference type="Proteomes" id="UP000215215"/>
    </source>
</evidence>
<dbReference type="CDD" id="cd05303">
    <property type="entry name" value="PGDH_2"/>
    <property type="match status" value="1"/>
</dbReference>
<evidence type="ECO:0000256" key="2">
    <source>
        <dbReference type="ARBA" id="ARBA00022605"/>
    </source>
</evidence>
<evidence type="ECO:0000259" key="6">
    <source>
        <dbReference type="Pfam" id="PF00389"/>
    </source>
</evidence>
<keyword evidence="2" id="KW-0028">Amino-acid biosynthesis</keyword>
<keyword evidence="4" id="KW-0520">NAD</keyword>
<dbReference type="SUPFAM" id="SSF52283">
    <property type="entry name" value="Formate/glycerate dehydrogenase catalytic domain-like"/>
    <property type="match status" value="1"/>
</dbReference>
<evidence type="ECO:0000256" key="5">
    <source>
        <dbReference type="RuleBase" id="RU003719"/>
    </source>
</evidence>